<dbReference type="EMBL" id="RDQH01000341">
    <property type="protein sequence ID" value="RXH73522.1"/>
    <property type="molecule type" value="Genomic_DNA"/>
</dbReference>
<name>A0A498HU78_MALDO</name>
<proteinExistence type="predicted"/>
<dbReference type="PANTHER" id="PTHR32009">
    <property type="entry name" value="TMV RESISTANCE PROTEIN N-LIKE"/>
    <property type="match status" value="1"/>
</dbReference>
<comment type="caution">
    <text evidence="3">The sequence shown here is derived from an EMBL/GenBank/DDBJ whole genome shotgun (WGS) entry which is preliminary data.</text>
</comment>
<dbReference type="Proteomes" id="UP000290289">
    <property type="component" value="Chromosome 15"/>
</dbReference>
<keyword evidence="4" id="KW-1185">Reference proteome</keyword>
<dbReference type="PANTHER" id="PTHR32009:SF155">
    <property type="entry name" value="DISEASE RESISTANCE PROTEIN (TIR-NBS-LRR CLASS)"/>
    <property type="match status" value="1"/>
</dbReference>
<protein>
    <recommendedName>
        <fullName evidence="2">TIR domain-containing protein</fullName>
    </recommendedName>
</protein>
<evidence type="ECO:0000313" key="3">
    <source>
        <dbReference type="EMBL" id="RXH73522.1"/>
    </source>
</evidence>
<dbReference type="InterPro" id="IPR000157">
    <property type="entry name" value="TIR_dom"/>
</dbReference>
<evidence type="ECO:0000313" key="4">
    <source>
        <dbReference type="Proteomes" id="UP000290289"/>
    </source>
</evidence>
<accession>A0A498HU78</accession>
<dbReference type="GO" id="GO:0007165">
    <property type="term" value="P:signal transduction"/>
    <property type="evidence" value="ECO:0007669"/>
    <property type="project" value="InterPro"/>
</dbReference>
<feature type="domain" description="TIR" evidence="2">
    <location>
        <begin position="21"/>
        <end position="188"/>
    </location>
</feature>
<dbReference type="InterPro" id="IPR035897">
    <property type="entry name" value="Toll_tir_struct_dom_sf"/>
</dbReference>
<organism evidence="3 4">
    <name type="scientific">Malus domestica</name>
    <name type="common">Apple</name>
    <name type="synonym">Pyrus malus</name>
    <dbReference type="NCBI Taxonomy" id="3750"/>
    <lineage>
        <taxon>Eukaryota</taxon>
        <taxon>Viridiplantae</taxon>
        <taxon>Streptophyta</taxon>
        <taxon>Embryophyta</taxon>
        <taxon>Tracheophyta</taxon>
        <taxon>Spermatophyta</taxon>
        <taxon>Magnoliopsida</taxon>
        <taxon>eudicotyledons</taxon>
        <taxon>Gunneridae</taxon>
        <taxon>Pentapetalae</taxon>
        <taxon>rosids</taxon>
        <taxon>fabids</taxon>
        <taxon>Rosales</taxon>
        <taxon>Rosaceae</taxon>
        <taxon>Amygdaloideae</taxon>
        <taxon>Maleae</taxon>
        <taxon>Malus</taxon>
    </lineage>
</organism>
<sequence length="233" mass="26850">MDSTTNEGASSSSSSSYTHSWTYDVFLSFRGEDTRYNFVGHLYNNLVQKGFKTFIDDEALKRGEEISSALLKAIEQSRISVVVFSENYASSRWCLDELVHIFHCKEQLQQMVFPVFYKVDPSDVRNQRKSFGKALVDHESKLKDNMDKVLRWRETLTKAANLSGWSFLADGHEYKFIQKIVEDISVQVLDSTYLDVAKYPVGIDFEQPETPISWKTCLQKMFEIAFCMSSSSY</sequence>
<dbReference type="SMART" id="SM00255">
    <property type="entry name" value="TIR"/>
    <property type="match status" value="1"/>
</dbReference>
<dbReference type="SUPFAM" id="SSF52200">
    <property type="entry name" value="Toll/Interleukin receptor TIR domain"/>
    <property type="match status" value="1"/>
</dbReference>
<dbReference type="PROSITE" id="PS50104">
    <property type="entry name" value="TIR"/>
    <property type="match status" value="1"/>
</dbReference>
<dbReference type="AlphaFoldDB" id="A0A498HU78"/>
<dbReference type="FunFam" id="3.40.50.10140:FF:000007">
    <property type="entry name" value="Disease resistance protein (TIR-NBS-LRR class)"/>
    <property type="match status" value="1"/>
</dbReference>
<dbReference type="Pfam" id="PF01582">
    <property type="entry name" value="TIR"/>
    <property type="match status" value="1"/>
</dbReference>
<evidence type="ECO:0000256" key="1">
    <source>
        <dbReference type="ARBA" id="ARBA00023027"/>
    </source>
</evidence>
<reference evidence="3 4" key="1">
    <citation type="submission" date="2018-10" db="EMBL/GenBank/DDBJ databases">
        <title>A high-quality apple genome assembly.</title>
        <authorList>
            <person name="Hu J."/>
        </authorList>
    </citation>
    <scope>NUCLEOTIDE SEQUENCE [LARGE SCALE GENOMIC DNA]</scope>
    <source>
        <strain evidence="4">cv. HFTH1</strain>
        <tissue evidence="3">Young leaf</tissue>
    </source>
</reference>
<dbReference type="Gene3D" id="3.40.50.10140">
    <property type="entry name" value="Toll/interleukin-1 receptor homology (TIR) domain"/>
    <property type="match status" value="1"/>
</dbReference>
<gene>
    <name evidence="3" type="ORF">DVH24_016344</name>
</gene>
<keyword evidence="1" id="KW-0520">NAD</keyword>
<evidence type="ECO:0000259" key="2">
    <source>
        <dbReference type="PROSITE" id="PS50104"/>
    </source>
</evidence>